<feature type="region of interest" description="Disordered" evidence="8">
    <location>
        <begin position="1"/>
        <end position="24"/>
    </location>
</feature>
<feature type="region of interest" description="Disordered" evidence="8">
    <location>
        <begin position="332"/>
        <end position="380"/>
    </location>
</feature>
<feature type="compositionally biased region" description="Low complexity" evidence="8">
    <location>
        <begin position="247"/>
        <end position="256"/>
    </location>
</feature>
<dbReference type="EMBL" id="JANVFS010000058">
    <property type="protein sequence ID" value="KAJ4464511.1"/>
    <property type="molecule type" value="Genomic_DNA"/>
</dbReference>
<evidence type="ECO:0000256" key="1">
    <source>
        <dbReference type="ARBA" id="ARBA00004496"/>
    </source>
</evidence>
<dbReference type="Proteomes" id="UP001150238">
    <property type="component" value="Unassembled WGS sequence"/>
</dbReference>
<feature type="coiled-coil region" evidence="7">
    <location>
        <begin position="390"/>
        <end position="417"/>
    </location>
</feature>
<comment type="similarity">
    <text evidence="2 7">Belongs to the NST1 family.</text>
</comment>
<dbReference type="Pfam" id="PF13945">
    <property type="entry name" value="NST1"/>
    <property type="match status" value="1"/>
</dbReference>
<feature type="compositionally biased region" description="Acidic residues" evidence="8">
    <location>
        <begin position="340"/>
        <end position="374"/>
    </location>
</feature>
<gene>
    <name evidence="9" type="ORF">C8J55DRAFT_529928</name>
</gene>
<evidence type="ECO:0000256" key="6">
    <source>
        <dbReference type="ARBA" id="ARBA00023054"/>
    </source>
</evidence>
<evidence type="ECO:0000256" key="2">
    <source>
        <dbReference type="ARBA" id="ARBA00007112"/>
    </source>
</evidence>
<feature type="region of interest" description="Disordered" evidence="8">
    <location>
        <begin position="129"/>
        <end position="294"/>
    </location>
</feature>
<feature type="compositionally biased region" description="Polar residues" evidence="8">
    <location>
        <begin position="278"/>
        <end position="294"/>
    </location>
</feature>
<feature type="non-terminal residue" evidence="9">
    <location>
        <position position="506"/>
    </location>
</feature>
<keyword evidence="4 7" id="KW-0963">Cytoplasm</keyword>
<reference evidence="9" key="1">
    <citation type="submission" date="2022-08" db="EMBL/GenBank/DDBJ databases">
        <authorList>
            <consortium name="DOE Joint Genome Institute"/>
            <person name="Min B."/>
            <person name="Riley R."/>
            <person name="Sierra-Patev S."/>
            <person name="Naranjo-Ortiz M."/>
            <person name="Looney B."/>
            <person name="Konkel Z."/>
            <person name="Slot J.C."/>
            <person name="Sakamoto Y."/>
            <person name="Steenwyk J.L."/>
            <person name="Rokas A."/>
            <person name="Carro J."/>
            <person name="Camarero S."/>
            <person name="Ferreira P."/>
            <person name="Molpeceres G."/>
            <person name="Ruiz-Duenas F.J."/>
            <person name="Serrano A."/>
            <person name="Henrissat B."/>
            <person name="Drula E."/>
            <person name="Hughes K.W."/>
            <person name="Mata J.L."/>
            <person name="Ishikawa N.K."/>
            <person name="Vargas-Isla R."/>
            <person name="Ushijima S."/>
            <person name="Smith C.A."/>
            <person name="Ahrendt S."/>
            <person name="Andreopoulos W."/>
            <person name="He G."/>
            <person name="Labutti K."/>
            <person name="Lipzen A."/>
            <person name="Ng V."/>
            <person name="Sandor L."/>
            <person name="Barry K."/>
            <person name="Martinez A.T."/>
            <person name="Xiao Y."/>
            <person name="Gibbons J.G."/>
            <person name="Terashima K."/>
            <person name="Hibbett D.S."/>
            <person name="Grigoriev I.V."/>
        </authorList>
    </citation>
    <scope>NUCLEOTIDE SEQUENCE</scope>
    <source>
        <strain evidence="9">Sp2 HRB7682 ss15</strain>
    </source>
</reference>
<feature type="region of interest" description="Disordered" evidence="8">
    <location>
        <begin position="462"/>
        <end position="506"/>
    </location>
</feature>
<name>A0A9W8ZRM8_9AGAR</name>
<comment type="function">
    <text evidence="7">May act as a negative regulator of salt tolerance.</text>
</comment>
<sequence>SANGTKNTSAHNSKIWSTSSVEERERIKEFSFGLGEEERRILVKIEMDTVLRKMKEQQKYSCSCAVCGRKRNAIEELEVLHDQYANFQQRYVSSGGTIPPPPGPGPFPGSVELDINGAVVVHPGYPQHVAPHNHRPNNANAKVVRGGKGQVPPQCTNYPVNGRGKPVKHPPPEFEFGDANDGPNVDPDADIGDDEYEEEDDDSEDYEEEDEEDEEEDPDSDDEELSPNPNLPAHPGTNDVGIGRGRGTPIRPGTTPQLGVRGGAGGGRGRGRGAESPLNETENGKNQGRNSLFNPGTSLTVTGLGNILTVADDLLKNDGEKFLEMMEYLAEQRTQREEEVVGDLEDDSEDAEGEDKEDGSEDEEVLGSEDDDEDLDRRRHRRMKVAMMKMMRRMRKMDEEEEEVMTEEQKMEQGKRMFSIFAPRMFEQRGFTACREKVAQDAGVRGRRQDRSRNVRLRSRMRTRRQMIRESNRSSQKNLRRLVGTRETRLRKRRQSPTNCSRGRTA</sequence>
<reference evidence="9" key="2">
    <citation type="journal article" date="2023" name="Proc. Natl. Acad. Sci. U.S.A.">
        <title>A global phylogenomic analysis of the shiitake genus Lentinula.</title>
        <authorList>
            <person name="Sierra-Patev S."/>
            <person name="Min B."/>
            <person name="Naranjo-Ortiz M."/>
            <person name="Looney B."/>
            <person name="Konkel Z."/>
            <person name="Slot J.C."/>
            <person name="Sakamoto Y."/>
            <person name="Steenwyk J.L."/>
            <person name="Rokas A."/>
            <person name="Carro J."/>
            <person name="Camarero S."/>
            <person name="Ferreira P."/>
            <person name="Molpeceres G."/>
            <person name="Ruiz-Duenas F.J."/>
            <person name="Serrano A."/>
            <person name="Henrissat B."/>
            <person name="Drula E."/>
            <person name="Hughes K.W."/>
            <person name="Mata J.L."/>
            <person name="Ishikawa N.K."/>
            <person name="Vargas-Isla R."/>
            <person name="Ushijima S."/>
            <person name="Smith C.A."/>
            <person name="Donoghue J."/>
            <person name="Ahrendt S."/>
            <person name="Andreopoulos W."/>
            <person name="He G."/>
            <person name="LaButti K."/>
            <person name="Lipzen A."/>
            <person name="Ng V."/>
            <person name="Riley R."/>
            <person name="Sandor L."/>
            <person name="Barry K."/>
            <person name="Martinez A.T."/>
            <person name="Xiao Y."/>
            <person name="Gibbons J.G."/>
            <person name="Terashima K."/>
            <person name="Grigoriev I.V."/>
            <person name="Hibbett D."/>
        </authorList>
    </citation>
    <scope>NUCLEOTIDE SEQUENCE</scope>
    <source>
        <strain evidence="9">Sp2 HRB7682 ss15</strain>
    </source>
</reference>
<evidence type="ECO:0000256" key="4">
    <source>
        <dbReference type="ARBA" id="ARBA00022490"/>
    </source>
</evidence>
<evidence type="ECO:0000313" key="10">
    <source>
        <dbReference type="Proteomes" id="UP001150238"/>
    </source>
</evidence>
<evidence type="ECO:0000256" key="5">
    <source>
        <dbReference type="ARBA" id="ARBA00023016"/>
    </source>
</evidence>
<feature type="compositionally biased region" description="Acidic residues" evidence="8">
    <location>
        <begin position="187"/>
        <end position="225"/>
    </location>
</feature>
<protein>
    <recommendedName>
        <fullName evidence="3 7">Stress response protein NST1</fullName>
    </recommendedName>
</protein>
<dbReference type="AlphaFoldDB" id="A0A9W8ZRM8"/>
<comment type="subcellular location">
    <subcellularLocation>
        <location evidence="1 7">Cytoplasm</location>
    </subcellularLocation>
</comment>
<keyword evidence="6 7" id="KW-0175">Coiled coil</keyword>
<feature type="compositionally biased region" description="Polar residues" evidence="8">
    <location>
        <begin position="1"/>
        <end position="20"/>
    </location>
</feature>
<proteinExistence type="inferred from homology"/>
<dbReference type="GO" id="GO:0005737">
    <property type="term" value="C:cytoplasm"/>
    <property type="evidence" value="ECO:0007669"/>
    <property type="project" value="UniProtKB-SubCell"/>
</dbReference>
<accession>A0A9W8ZRM8</accession>
<evidence type="ECO:0000256" key="7">
    <source>
        <dbReference type="RuleBase" id="RU049441"/>
    </source>
</evidence>
<evidence type="ECO:0000256" key="3">
    <source>
        <dbReference type="ARBA" id="ARBA00020733"/>
    </source>
</evidence>
<keyword evidence="5 7" id="KW-0346">Stress response</keyword>
<evidence type="ECO:0000313" key="9">
    <source>
        <dbReference type="EMBL" id="KAJ4464511.1"/>
    </source>
</evidence>
<evidence type="ECO:0000256" key="8">
    <source>
        <dbReference type="SAM" id="MobiDB-lite"/>
    </source>
</evidence>
<organism evidence="9 10">
    <name type="scientific">Lentinula lateritia</name>
    <dbReference type="NCBI Taxonomy" id="40482"/>
    <lineage>
        <taxon>Eukaryota</taxon>
        <taxon>Fungi</taxon>
        <taxon>Dikarya</taxon>
        <taxon>Basidiomycota</taxon>
        <taxon>Agaricomycotina</taxon>
        <taxon>Agaricomycetes</taxon>
        <taxon>Agaricomycetidae</taxon>
        <taxon>Agaricales</taxon>
        <taxon>Marasmiineae</taxon>
        <taxon>Omphalotaceae</taxon>
        <taxon>Lentinula</taxon>
    </lineage>
</organism>
<dbReference type="InterPro" id="IPR025279">
    <property type="entry name" value="NST1"/>
</dbReference>
<comment type="caution">
    <text evidence="9">The sequence shown here is derived from an EMBL/GenBank/DDBJ whole genome shotgun (WGS) entry which is preliminary data.</text>
</comment>
<feature type="compositionally biased region" description="Polar residues" evidence="8">
    <location>
        <begin position="496"/>
        <end position="506"/>
    </location>
</feature>